<dbReference type="InterPro" id="IPR011764">
    <property type="entry name" value="Biotin_carboxylation_dom"/>
</dbReference>
<sequence>MKHPKTVALSKLHMFRKILIANRGEIALRVIRACREMGIRSVIAHSEADRDSLPVQMADERICIGPGASGKSYLNIPNIISAAFISNAEAIHPGYGFLSENTSFAQICKDVNITFIGPSADVMSVMGDKVSARQAMVEAGLPTLPGTPVLRTLAEAKDAAREIGFPLMLKAVAGGGGRGIRLINHPDEFERTFTVAQNEVREAFHDDGIYLERYLAKARHVEIQVLVDNYGHGVHLGERNCSCQRRNQKVIEESPTPILPRELCEEMGARAVRAVEKVGYRNAGTLEFLVDEQNRYYFMEMNTRLQVEHPVTEMVTSLDLVKEQLHIASGEPLRLRQEDIVLRGHSIECRITAEDADKDFRPQTGVIEKYLPPGGPGVRVDSHLYTGYEVPPHYDSLLAKLVVWAEDRDQAIARMQRALEEFVIEGITTTIPFHQRLLKHEGFISGDTYTRFIQEQAGALGIK</sequence>
<dbReference type="GO" id="GO:2001295">
    <property type="term" value="P:malonyl-CoA biosynthetic process"/>
    <property type="evidence" value="ECO:0007669"/>
    <property type="project" value="UniProtKB-UniPathway"/>
</dbReference>
<evidence type="ECO:0000256" key="13">
    <source>
        <dbReference type="RuleBase" id="RU365063"/>
    </source>
</evidence>
<evidence type="ECO:0000256" key="11">
    <source>
        <dbReference type="ARBA" id="ARBA00048600"/>
    </source>
</evidence>
<dbReference type="InterPro" id="IPR011054">
    <property type="entry name" value="Rudment_hybrid_motif"/>
</dbReference>
<comment type="subunit">
    <text evidence="3 13">Acetyl-CoA carboxylase is a heterohexamer of biotin carboxyl carrier protein, biotin carboxylase and the two subunits of carboxyl transferase in a 2:2 complex.</text>
</comment>
<dbReference type="UniPathway" id="UPA00655">
    <property type="reaction ID" value="UER00711"/>
</dbReference>
<feature type="domain" description="Biotin carboxylation" evidence="15">
    <location>
        <begin position="14"/>
        <end position="458"/>
    </location>
</feature>
<evidence type="ECO:0000256" key="1">
    <source>
        <dbReference type="ARBA" id="ARBA00003761"/>
    </source>
</evidence>
<evidence type="ECO:0000256" key="12">
    <source>
        <dbReference type="PROSITE-ProRule" id="PRU00409"/>
    </source>
</evidence>
<evidence type="ECO:0000259" key="15">
    <source>
        <dbReference type="PROSITE" id="PS50979"/>
    </source>
</evidence>
<dbReference type="AlphaFoldDB" id="A0A5J4KNE9"/>
<dbReference type="PROSITE" id="PS50979">
    <property type="entry name" value="BC"/>
    <property type="match status" value="1"/>
</dbReference>
<dbReference type="Pfam" id="PF00289">
    <property type="entry name" value="Biotin_carb_N"/>
    <property type="match status" value="1"/>
</dbReference>
<dbReference type="PROSITE" id="PS50975">
    <property type="entry name" value="ATP_GRASP"/>
    <property type="match status" value="1"/>
</dbReference>
<name>A0A5J4KNE9_9CHLR</name>
<dbReference type="PROSITE" id="PS00867">
    <property type="entry name" value="CPSASE_2"/>
    <property type="match status" value="1"/>
</dbReference>
<evidence type="ECO:0000256" key="10">
    <source>
        <dbReference type="ARBA" id="ARBA00023267"/>
    </source>
</evidence>
<keyword evidence="9" id="KW-0460">Magnesium</keyword>
<evidence type="ECO:0000259" key="14">
    <source>
        <dbReference type="PROSITE" id="PS50975"/>
    </source>
</evidence>
<dbReference type="GO" id="GO:0046872">
    <property type="term" value="F:metal ion binding"/>
    <property type="evidence" value="ECO:0007669"/>
    <property type="project" value="UniProtKB-KW"/>
</dbReference>
<keyword evidence="6" id="KW-0479">Metal-binding</keyword>
<dbReference type="EMBL" id="BKZW01000001">
    <property type="protein sequence ID" value="GER87659.1"/>
    <property type="molecule type" value="Genomic_DNA"/>
</dbReference>
<evidence type="ECO:0000256" key="9">
    <source>
        <dbReference type="ARBA" id="ARBA00022842"/>
    </source>
</evidence>
<dbReference type="InterPro" id="IPR011761">
    <property type="entry name" value="ATP-grasp"/>
</dbReference>
<comment type="catalytic activity">
    <reaction evidence="11 13">
        <text>N(6)-biotinyl-L-lysyl-[protein] + hydrogencarbonate + ATP = N(6)-carboxybiotinyl-L-lysyl-[protein] + ADP + phosphate + H(+)</text>
        <dbReference type="Rhea" id="RHEA:13501"/>
        <dbReference type="Rhea" id="RHEA-COMP:10505"/>
        <dbReference type="Rhea" id="RHEA-COMP:10506"/>
        <dbReference type="ChEBI" id="CHEBI:15378"/>
        <dbReference type="ChEBI" id="CHEBI:17544"/>
        <dbReference type="ChEBI" id="CHEBI:30616"/>
        <dbReference type="ChEBI" id="CHEBI:43474"/>
        <dbReference type="ChEBI" id="CHEBI:83144"/>
        <dbReference type="ChEBI" id="CHEBI:83145"/>
        <dbReference type="ChEBI" id="CHEBI:456216"/>
        <dbReference type="EC" id="6.3.4.14"/>
    </reaction>
</comment>
<evidence type="ECO:0000256" key="4">
    <source>
        <dbReference type="ARBA" id="ARBA00013263"/>
    </source>
</evidence>
<organism evidence="16 17">
    <name type="scientific">Dictyobacter vulcani</name>
    <dbReference type="NCBI Taxonomy" id="2607529"/>
    <lineage>
        <taxon>Bacteria</taxon>
        <taxon>Bacillati</taxon>
        <taxon>Chloroflexota</taxon>
        <taxon>Ktedonobacteria</taxon>
        <taxon>Ktedonobacterales</taxon>
        <taxon>Dictyobacteraceae</taxon>
        <taxon>Dictyobacter</taxon>
    </lineage>
</organism>
<evidence type="ECO:0000256" key="8">
    <source>
        <dbReference type="ARBA" id="ARBA00022840"/>
    </source>
</evidence>
<dbReference type="Pfam" id="PF02785">
    <property type="entry name" value="Biotin_carb_C"/>
    <property type="match status" value="1"/>
</dbReference>
<reference evidence="16 17" key="1">
    <citation type="submission" date="2019-10" db="EMBL/GenBank/DDBJ databases">
        <title>Dictyobacter vulcani sp. nov., within the class Ktedonobacteria, isolated from soil of volcanic Mt. Zao.</title>
        <authorList>
            <person name="Zheng Y."/>
            <person name="Wang C.M."/>
            <person name="Sakai Y."/>
            <person name="Abe K."/>
            <person name="Yokota A."/>
            <person name="Yabe S."/>
        </authorList>
    </citation>
    <scope>NUCLEOTIDE SEQUENCE [LARGE SCALE GENOMIC DNA]</scope>
    <source>
        <strain evidence="16 17">W12</strain>
    </source>
</reference>
<dbReference type="NCBIfam" id="NF006367">
    <property type="entry name" value="PRK08591.1"/>
    <property type="match status" value="1"/>
</dbReference>
<evidence type="ECO:0000256" key="3">
    <source>
        <dbReference type="ARBA" id="ARBA00011750"/>
    </source>
</evidence>
<proteinExistence type="predicted"/>
<keyword evidence="7 12" id="KW-0547">Nucleotide-binding</keyword>
<dbReference type="InterPro" id="IPR005479">
    <property type="entry name" value="CPAse_ATP-bd"/>
</dbReference>
<feature type="domain" description="ATP-grasp" evidence="14">
    <location>
        <begin position="133"/>
        <end position="329"/>
    </location>
</feature>
<keyword evidence="13" id="KW-0276">Fatty acid metabolism</keyword>
<keyword evidence="5 13" id="KW-0436">Ligase</keyword>
<keyword evidence="13" id="KW-0444">Lipid biosynthesis</keyword>
<protein>
    <recommendedName>
        <fullName evidence="4 13">Biotin carboxylase</fullName>
        <ecNumber evidence="4 13">6.3.4.14</ecNumber>
    </recommendedName>
    <alternativeName>
        <fullName evidence="13">Acetyl-coenzyme A carboxylase biotin carboxylase subunit A</fullName>
    </alternativeName>
</protein>
<dbReference type="Pfam" id="PF02786">
    <property type="entry name" value="CPSase_L_D2"/>
    <property type="match status" value="1"/>
</dbReference>
<dbReference type="Gene3D" id="3.30.470.20">
    <property type="entry name" value="ATP-grasp fold, B domain"/>
    <property type="match status" value="1"/>
</dbReference>
<dbReference type="SMART" id="SM00878">
    <property type="entry name" value="Biotin_carb_C"/>
    <property type="match status" value="1"/>
</dbReference>
<dbReference type="PANTHER" id="PTHR48095:SF2">
    <property type="entry name" value="BIOTIN CARBOXYLASE, CHLOROPLASTIC"/>
    <property type="match status" value="1"/>
</dbReference>
<dbReference type="Proteomes" id="UP000326912">
    <property type="component" value="Unassembled WGS sequence"/>
</dbReference>
<dbReference type="InterPro" id="IPR005482">
    <property type="entry name" value="Biotin_COase_C"/>
</dbReference>
<dbReference type="FunFam" id="3.40.50.20:FF:000010">
    <property type="entry name" value="Propionyl-CoA carboxylase subunit alpha"/>
    <property type="match status" value="1"/>
</dbReference>
<evidence type="ECO:0000313" key="16">
    <source>
        <dbReference type="EMBL" id="GER87659.1"/>
    </source>
</evidence>
<dbReference type="GO" id="GO:0004075">
    <property type="term" value="F:biotin carboxylase activity"/>
    <property type="evidence" value="ECO:0007669"/>
    <property type="project" value="UniProtKB-EC"/>
</dbReference>
<gene>
    <name evidence="16" type="primary">accC_2</name>
    <name evidence="16" type="ORF">KDW_18210</name>
</gene>
<accession>A0A5J4KNE9</accession>
<dbReference type="SUPFAM" id="SSF51246">
    <property type="entry name" value="Rudiment single hybrid motif"/>
    <property type="match status" value="1"/>
</dbReference>
<comment type="pathway">
    <text evidence="2 13">Lipid metabolism; malonyl-CoA biosynthesis; malonyl-CoA from acetyl-CoA: step 1/1.</text>
</comment>
<keyword evidence="17" id="KW-1185">Reference proteome</keyword>
<evidence type="ECO:0000256" key="5">
    <source>
        <dbReference type="ARBA" id="ARBA00022598"/>
    </source>
</evidence>
<dbReference type="FunFam" id="3.30.1490.20:FF:000003">
    <property type="entry name" value="acetyl-CoA carboxylase isoform X1"/>
    <property type="match status" value="1"/>
</dbReference>
<dbReference type="InterPro" id="IPR004549">
    <property type="entry name" value="Acetyl_CoA_COase_biotin_COase"/>
</dbReference>
<keyword evidence="8 12" id="KW-0067">ATP-binding</keyword>
<evidence type="ECO:0000256" key="7">
    <source>
        <dbReference type="ARBA" id="ARBA00022741"/>
    </source>
</evidence>
<dbReference type="GO" id="GO:0005524">
    <property type="term" value="F:ATP binding"/>
    <property type="evidence" value="ECO:0007669"/>
    <property type="project" value="UniProtKB-UniRule"/>
</dbReference>
<keyword evidence="13" id="KW-0443">Lipid metabolism</keyword>
<comment type="caution">
    <text evidence="16">The sequence shown here is derived from an EMBL/GenBank/DDBJ whole genome shotgun (WGS) entry which is preliminary data.</text>
</comment>
<keyword evidence="10 13" id="KW-0092">Biotin</keyword>
<dbReference type="InterPro" id="IPR016185">
    <property type="entry name" value="PreATP-grasp_dom_sf"/>
</dbReference>
<evidence type="ECO:0000256" key="2">
    <source>
        <dbReference type="ARBA" id="ARBA00004956"/>
    </source>
</evidence>
<dbReference type="NCBIfam" id="TIGR00514">
    <property type="entry name" value="accC"/>
    <property type="match status" value="1"/>
</dbReference>
<evidence type="ECO:0000313" key="17">
    <source>
        <dbReference type="Proteomes" id="UP000326912"/>
    </source>
</evidence>
<dbReference type="SUPFAM" id="SSF52440">
    <property type="entry name" value="PreATP-grasp domain"/>
    <property type="match status" value="1"/>
</dbReference>
<dbReference type="PANTHER" id="PTHR48095">
    <property type="entry name" value="PYRUVATE CARBOXYLASE SUBUNIT A"/>
    <property type="match status" value="1"/>
</dbReference>
<keyword evidence="13" id="KW-0275">Fatty acid biosynthesis</keyword>
<dbReference type="InterPro" id="IPR005481">
    <property type="entry name" value="BC-like_N"/>
</dbReference>
<dbReference type="GO" id="GO:0006633">
    <property type="term" value="P:fatty acid biosynthetic process"/>
    <property type="evidence" value="ECO:0007669"/>
    <property type="project" value="UniProtKB-KW"/>
</dbReference>
<comment type="function">
    <text evidence="1 13">This protein is a component of the acetyl coenzyme A carboxylase complex; first, biotin carboxylase catalyzes the carboxylation of the carrier protein and then the transcarboxylase transfers the carboxyl group to form malonyl-CoA.</text>
</comment>
<evidence type="ECO:0000256" key="6">
    <source>
        <dbReference type="ARBA" id="ARBA00022723"/>
    </source>
</evidence>
<dbReference type="SUPFAM" id="SSF56059">
    <property type="entry name" value="Glutathione synthetase ATP-binding domain-like"/>
    <property type="match status" value="1"/>
</dbReference>
<dbReference type="EC" id="6.3.4.14" evidence="4 13"/>
<dbReference type="InterPro" id="IPR051602">
    <property type="entry name" value="ACC_Biotin_Carboxylase"/>
</dbReference>